<sequence>MTDFLILITALTALCSVAAFALGDLTVSACALTIGIVTFAAAATLIRRHDEAQR</sequence>
<proteinExistence type="predicted"/>
<evidence type="ECO:0000313" key="3">
    <source>
        <dbReference type="Proteomes" id="UP000257451"/>
    </source>
</evidence>
<reference evidence="2 3" key="1">
    <citation type="journal article" date="2018" name="Sci. Rep.">
        <title>Extensive genomic diversity among Mycobacterium marinum strains revealed by whole genome sequencing.</title>
        <authorList>
            <person name="Das S."/>
            <person name="Pettersson B.M."/>
            <person name="Behra P.R."/>
            <person name="Mallick A."/>
            <person name="Cheramie M."/>
            <person name="Ramesh M."/>
            <person name="Shirreff L."/>
            <person name="DuCote T."/>
            <person name="Dasgupta S."/>
            <person name="Ennis D.G."/>
            <person name="Kirsebom L.A."/>
        </authorList>
    </citation>
    <scope>NUCLEOTIDE SEQUENCE [LARGE SCALE GENOMIC DNA]</scope>
    <source>
        <strain evidence="2 3">Davis1</strain>
    </source>
</reference>
<keyword evidence="1" id="KW-0472">Membrane</keyword>
<accession>A0A3E2MW39</accession>
<keyword evidence="1" id="KW-1133">Transmembrane helix</keyword>
<name>A0A3E2MW39_MYCMR</name>
<dbReference type="EMBL" id="PEDF01000080">
    <property type="protein sequence ID" value="RFZ41360.1"/>
    <property type="molecule type" value="Genomic_DNA"/>
</dbReference>
<evidence type="ECO:0000313" key="2">
    <source>
        <dbReference type="EMBL" id="RFZ41360.1"/>
    </source>
</evidence>
<organism evidence="2 3">
    <name type="scientific">Mycobacterium marinum</name>
    <dbReference type="NCBI Taxonomy" id="1781"/>
    <lineage>
        <taxon>Bacteria</taxon>
        <taxon>Bacillati</taxon>
        <taxon>Actinomycetota</taxon>
        <taxon>Actinomycetes</taxon>
        <taxon>Mycobacteriales</taxon>
        <taxon>Mycobacteriaceae</taxon>
        <taxon>Mycobacterium</taxon>
        <taxon>Mycobacterium ulcerans group</taxon>
    </lineage>
</organism>
<protein>
    <submittedName>
        <fullName evidence="2">Uncharacterized protein</fullName>
    </submittedName>
</protein>
<comment type="caution">
    <text evidence="2">The sequence shown here is derived from an EMBL/GenBank/DDBJ whole genome shotgun (WGS) entry which is preliminary data.</text>
</comment>
<gene>
    <name evidence="2" type="ORF">DAVIS_02629</name>
</gene>
<dbReference type="Proteomes" id="UP000257451">
    <property type="component" value="Unassembled WGS sequence"/>
</dbReference>
<dbReference type="AlphaFoldDB" id="A0A3E2MW39"/>
<dbReference type="RefSeq" id="WP_153269247.1">
    <property type="nucleotide sequence ID" value="NZ_PEDF01000080.1"/>
</dbReference>
<keyword evidence="1" id="KW-0812">Transmembrane</keyword>
<feature type="transmembrane region" description="Helical" evidence="1">
    <location>
        <begin position="29"/>
        <end position="46"/>
    </location>
</feature>
<evidence type="ECO:0000256" key="1">
    <source>
        <dbReference type="SAM" id="Phobius"/>
    </source>
</evidence>